<dbReference type="PANTHER" id="PTHR43820:SF4">
    <property type="entry name" value="HIGH-AFFINITY BRANCHED-CHAIN AMINO ACID TRANSPORT ATP-BINDING PROTEIN LIVF"/>
    <property type="match status" value="1"/>
</dbReference>
<dbReference type="PROSITE" id="PS00211">
    <property type="entry name" value="ABC_TRANSPORTER_1"/>
    <property type="match status" value="1"/>
</dbReference>
<dbReference type="InterPro" id="IPR027417">
    <property type="entry name" value="P-loop_NTPase"/>
</dbReference>
<evidence type="ECO:0000313" key="7">
    <source>
        <dbReference type="EMBL" id="HHS28189.1"/>
    </source>
</evidence>
<dbReference type="GO" id="GO:0015807">
    <property type="term" value="P:L-amino acid transport"/>
    <property type="evidence" value="ECO:0007669"/>
    <property type="project" value="TreeGrafter"/>
</dbReference>
<dbReference type="CDD" id="cd03224">
    <property type="entry name" value="ABC_TM1139_LivF_branched"/>
    <property type="match status" value="1"/>
</dbReference>
<dbReference type="InterPro" id="IPR052156">
    <property type="entry name" value="BCAA_Transport_ATP-bd_LivF"/>
</dbReference>
<evidence type="ECO:0000256" key="5">
    <source>
        <dbReference type="ARBA" id="ARBA00022970"/>
    </source>
</evidence>
<dbReference type="GO" id="GO:0005524">
    <property type="term" value="F:ATP binding"/>
    <property type="evidence" value="ECO:0007669"/>
    <property type="project" value="UniProtKB-KW"/>
</dbReference>
<evidence type="ECO:0000256" key="3">
    <source>
        <dbReference type="ARBA" id="ARBA00022741"/>
    </source>
</evidence>
<dbReference type="InterPro" id="IPR030660">
    <property type="entry name" value="ABC_branched_ATPase_LivF/BraG"/>
</dbReference>
<keyword evidence="4 7" id="KW-0067">ATP-binding</keyword>
<evidence type="ECO:0000259" key="6">
    <source>
        <dbReference type="PROSITE" id="PS50893"/>
    </source>
</evidence>
<dbReference type="AlphaFoldDB" id="A0A7V6A0Z7"/>
<accession>A0A7V6A0Z7</accession>
<organism evidence="7">
    <name type="scientific">Desulfobacca acetoxidans</name>
    <dbReference type="NCBI Taxonomy" id="60893"/>
    <lineage>
        <taxon>Bacteria</taxon>
        <taxon>Pseudomonadati</taxon>
        <taxon>Thermodesulfobacteriota</taxon>
        <taxon>Desulfobaccia</taxon>
        <taxon>Desulfobaccales</taxon>
        <taxon>Desulfobaccaceae</taxon>
        <taxon>Desulfobacca</taxon>
    </lineage>
</organism>
<keyword evidence="3" id="KW-0547">Nucleotide-binding</keyword>
<keyword evidence="5" id="KW-0029">Amino-acid transport</keyword>
<dbReference type="PANTHER" id="PTHR43820">
    <property type="entry name" value="HIGH-AFFINITY BRANCHED-CHAIN AMINO ACID TRANSPORT ATP-BINDING PROTEIN LIVF"/>
    <property type="match status" value="1"/>
</dbReference>
<gene>
    <name evidence="7" type="ORF">ENV52_00605</name>
</gene>
<dbReference type="SMART" id="SM00382">
    <property type="entry name" value="AAA"/>
    <property type="match status" value="1"/>
</dbReference>
<evidence type="ECO:0000256" key="1">
    <source>
        <dbReference type="ARBA" id="ARBA00005417"/>
    </source>
</evidence>
<reference evidence="7" key="1">
    <citation type="journal article" date="2020" name="mSystems">
        <title>Genome- and Community-Level Interaction Insights into Carbon Utilization and Element Cycling Functions of Hydrothermarchaeota in Hydrothermal Sediment.</title>
        <authorList>
            <person name="Zhou Z."/>
            <person name="Liu Y."/>
            <person name="Xu W."/>
            <person name="Pan J."/>
            <person name="Luo Z.H."/>
            <person name="Li M."/>
        </authorList>
    </citation>
    <scope>NUCLEOTIDE SEQUENCE [LARGE SCALE GENOMIC DNA]</scope>
    <source>
        <strain evidence="7">SpSt-767</strain>
    </source>
</reference>
<dbReference type="InterPro" id="IPR003593">
    <property type="entry name" value="AAA+_ATPase"/>
</dbReference>
<evidence type="ECO:0000256" key="2">
    <source>
        <dbReference type="ARBA" id="ARBA00022448"/>
    </source>
</evidence>
<name>A0A7V6A0Z7_9BACT</name>
<dbReference type="InterPro" id="IPR003439">
    <property type="entry name" value="ABC_transporter-like_ATP-bd"/>
</dbReference>
<keyword evidence="2" id="KW-0813">Transport</keyword>
<dbReference type="Pfam" id="PF00005">
    <property type="entry name" value="ABC_tran"/>
    <property type="match status" value="1"/>
</dbReference>
<dbReference type="GO" id="GO:0015658">
    <property type="term" value="F:branched-chain amino acid transmembrane transporter activity"/>
    <property type="evidence" value="ECO:0007669"/>
    <property type="project" value="InterPro"/>
</dbReference>
<dbReference type="SUPFAM" id="SSF52540">
    <property type="entry name" value="P-loop containing nucleoside triphosphate hydrolases"/>
    <property type="match status" value="1"/>
</dbReference>
<dbReference type="PROSITE" id="PS50893">
    <property type="entry name" value="ABC_TRANSPORTER_2"/>
    <property type="match status" value="1"/>
</dbReference>
<sequence>MLAVQSLEVSYGAVRVLRGISFTVGAGQIVALLGANGAGKTTTLRAISGLVQMSSGQILLDDEDLAGLPPHVIHHRGVALCPEGRRLFANLTVNENLLLGGYGRPKANRLQDLDWVLVTFPRLRERLHQQAGTLSGGEQQMVALGRALMSRPRLLLLDEPSLGLAPLLVAEVFRIITEINRKGTSILLVEQNAHAALNIAHFAYVLENGRLVLNGRGEELLTHPHLKEAYLGGSLE</sequence>
<evidence type="ECO:0000256" key="4">
    <source>
        <dbReference type="ARBA" id="ARBA00022840"/>
    </source>
</evidence>
<feature type="domain" description="ABC transporter" evidence="6">
    <location>
        <begin position="2"/>
        <end position="233"/>
    </location>
</feature>
<comment type="similarity">
    <text evidence="1">Belongs to the ABC transporter superfamily.</text>
</comment>
<dbReference type="GO" id="GO:0016887">
    <property type="term" value="F:ATP hydrolysis activity"/>
    <property type="evidence" value="ECO:0007669"/>
    <property type="project" value="InterPro"/>
</dbReference>
<protein>
    <submittedName>
        <fullName evidence="7">ABC transporter ATP-binding protein</fullName>
    </submittedName>
</protein>
<dbReference type="EMBL" id="DTGR01000012">
    <property type="protein sequence ID" value="HHS28189.1"/>
    <property type="molecule type" value="Genomic_DNA"/>
</dbReference>
<dbReference type="PIRSF" id="PIRSF039137">
    <property type="entry name" value="ABC_branched_ATPase"/>
    <property type="match status" value="1"/>
</dbReference>
<comment type="caution">
    <text evidence="7">The sequence shown here is derived from an EMBL/GenBank/DDBJ whole genome shotgun (WGS) entry which is preliminary data.</text>
</comment>
<proteinExistence type="inferred from homology"/>
<dbReference type="Gene3D" id="3.40.50.300">
    <property type="entry name" value="P-loop containing nucleotide triphosphate hydrolases"/>
    <property type="match status" value="1"/>
</dbReference>
<dbReference type="InterPro" id="IPR017871">
    <property type="entry name" value="ABC_transporter-like_CS"/>
</dbReference>